<reference evidence="2 3" key="1">
    <citation type="submission" date="2016-03" db="EMBL/GenBank/DDBJ databases">
        <authorList>
            <person name="Ploux O."/>
        </authorList>
    </citation>
    <scope>NUCLEOTIDE SEQUENCE [LARGE SCALE GENOMIC DNA]</scope>
    <source>
        <strain evidence="2 3">R-45378</strain>
    </source>
</reference>
<dbReference type="Pfam" id="PF00903">
    <property type="entry name" value="Glyoxalase"/>
    <property type="match status" value="1"/>
</dbReference>
<comment type="caution">
    <text evidence="2">The sequence shown here is derived from an EMBL/GenBank/DDBJ whole genome shotgun (WGS) entry which is preliminary data.</text>
</comment>
<name>A0A177NFG1_9GAMM</name>
<dbReference type="CDD" id="cd07246">
    <property type="entry name" value="VOC_like"/>
    <property type="match status" value="1"/>
</dbReference>
<feature type="domain" description="VOC" evidence="1">
    <location>
        <begin position="11"/>
        <end position="136"/>
    </location>
</feature>
<dbReference type="PANTHER" id="PTHR34109">
    <property type="entry name" value="BNAUNNG04460D PROTEIN-RELATED"/>
    <property type="match status" value="1"/>
</dbReference>
<dbReference type="PROSITE" id="PS51819">
    <property type="entry name" value="VOC"/>
    <property type="match status" value="1"/>
</dbReference>
<dbReference type="Gene3D" id="3.30.720.120">
    <property type="match status" value="1"/>
</dbReference>
<dbReference type="InterPro" id="IPR037523">
    <property type="entry name" value="VOC_core"/>
</dbReference>
<evidence type="ECO:0000313" key="3">
    <source>
        <dbReference type="Proteomes" id="UP000077857"/>
    </source>
</evidence>
<dbReference type="RefSeq" id="WP_064040383.1">
    <property type="nucleotide sequence ID" value="NZ_LUUJ01000073.1"/>
</dbReference>
<proteinExistence type="predicted"/>
<dbReference type="Gene3D" id="3.30.720.110">
    <property type="match status" value="1"/>
</dbReference>
<gene>
    <name evidence="2" type="ORF">A1507_11655</name>
</gene>
<accession>A0A177NFG1</accession>
<organism evidence="2 3">
    <name type="scientific">Methylomonas koyamae</name>
    <dbReference type="NCBI Taxonomy" id="702114"/>
    <lineage>
        <taxon>Bacteria</taxon>
        <taxon>Pseudomonadati</taxon>
        <taxon>Pseudomonadota</taxon>
        <taxon>Gammaproteobacteria</taxon>
        <taxon>Methylococcales</taxon>
        <taxon>Methylococcaceae</taxon>
        <taxon>Methylomonas</taxon>
    </lineage>
</organism>
<dbReference type="PANTHER" id="PTHR34109:SF1">
    <property type="entry name" value="VOC DOMAIN-CONTAINING PROTEIN"/>
    <property type="match status" value="1"/>
</dbReference>
<sequence length="160" mass="16893">MNTPVKPIPEGYQSVTPYLSVDDAAAALAFYRQAFGAVETLRLNMPGGKIGHAEFMIGVSHFMISDAYPTAGSASPSKLGGTPVKLHMYLNDVDAGFAQAVAAGATPVMPPADQFWGDRMATVTDPFGHQWMLATHVADVDGNEFQAKMDALLAASDDCA</sequence>
<dbReference type="SUPFAM" id="SSF54593">
    <property type="entry name" value="Glyoxalase/Bleomycin resistance protein/Dihydroxybiphenyl dioxygenase"/>
    <property type="match status" value="1"/>
</dbReference>
<dbReference type="Proteomes" id="UP000077857">
    <property type="component" value="Unassembled WGS sequence"/>
</dbReference>
<dbReference type="AlphaFoldDB" id="A0A177NFG1"/>
<dbReference type="InterPro" id="IPR004360">
    <property type="entry name" value="Glyas_Fos-R_dOase_dom"/>
</dbReference>
<evidence type="ECO:0000259" key="1">
    <source>
        <dbReference type="PROSITE" id="PS51819"/>
    </source>
</evidence>
<dbReference type="OrthoDB" id="9795306at2"/>
<dbReference type="EMBL" id="LUUJ01000073">
    <property type="protein sequence ID" value="OAI16655.1"/>
    <property type="molecule type" value="Genomic_DNA"/>
</dbReference>
<protein>
    <submittedName>
        <fullName evidence="2">Glyoxalase</fullName>
    </submittedName>
</protein>
<dbReference type="InterPro" id="IPR029068">
    <property type="entry name" value="Glyas_Bleomycin-R_OHBP_Dase"/>
</dbReference>
<evidence type="ECO:0000313" key="2">
    <source>
        <dbReference type="EMBL" id="OAI16655.1"/>
    </source>
</evidence>